<gene>
    <name evidence="1" type="ORF">MEG1DRAFT_03210</name>
</gene>
<sequence length="49" mass="5536">MALPDHTIALQADNGLYLSRINISGINYIKPDKTDIDVFCQFKLITLLE</sequence>
<organism evidence="1 2">
    <name type="scientific">Photorhabdus temperata subsp. temperata Meg1</name>
    <dbReference type="NCBI Taxonomy" id="1393735"/>
    <lineage>
        <taxon>Bacteria</taxon>
        <taxon>Pseudomonadati</taxon>
        <taxon>Pseudomonadota</taxon>
        <taxon>Gammaproteobacteria</taxon>
        <taxon>Enterobacterales</taxon>
        <taxon>Morganellaceae</taxon>
        <taxon>Photorhabdus</taxon>
    </lineage>
</organism>
<dbReference type="AlphaFoldDB" id="A0A081RU12"/>
<protein>
    <submittedName>
        <fullName evidence="1">Uncharacterized protein</fullName>
    </submittedName>
</protein>
<dbReference type="Proteomes" id="UP000028002">
    <property type="component" value="Unassembled WGS sequence"/>
</dbReference>
<reference evidence="1 2" key="1">
    <citation type="submission" date="2014-03" db="EMBL/GenBank/DDBJ databases">
        <title>Draft Genome of Photorhabdus temperata Meg1.</title>
        <authorList>
            <person name="Hurst S.G.IV."/>
            <person name="Morris K."/>
            <person name="Thomas K."/>
            <person name="Tisa L.S."/>
        </authorList>
    </citation>
    <scope>NUCLEOTIDE SEQUENCE [LARGE SCALE GENOMIC DNA]</scope>
    <source>
        <strain evidence="1 2">Meg1</strain>
    </source>
</reference>
<name>A0A081RU12_PHOTE</name>
<dbReference type="PATRIC" id="fig|1393735.3.peg.3278"/>
<comment type="caution">
    <text evidence="1">The sequence shown here is derived from an EMBL/GenBank/DDBJ whole genome shotgun (WGS) entry which is preliminary data.</text>
</comment>
<dbReference type="EMBL" id="JGVH01000056">
    <property type="protein sequence ID" value="KER02165.1"/>
    <property type="molecule type" value="Genomic_DNA"/>
</dbReference>
<evidence type="ECO:0000313" key="2">
    <source>
        <dbReference type="Proteomes" id="UP000028002"/>
    </source>
</evidence>
<accession>A0A081RU12</accession>
<proteinExistence type="predicted"/>
<evidence type="ECO:0000313" key="1">
    <source>
        <dbReference type="EMBL" id="KER02165.1"/>
    </source>
</evidence>